<evidence type="ECO:0008006" key="3">
    <source>
        <dbReference type="Google" id="ProtNLM"/>
    </source>
</evidence>
<accession>A0ABT1NF99</accession>
<protein>
    <recommendedName>
        <fullName evidence="3">PRC-barrel domain-containing protein</fullName>
    </recommendedName>
</protein>
<gene>
    <name evidence="1" type="ORF">LJD61_10200</name>
</gene>
<organism evidence="1 2">
    <name type="scientific">Lutispora saccharofermentans</name>
    <dbReference type="NCBI Taxonomy" id="3024236"/>
    <lineage>
        <taxon>Bacteria</taxon>
        <taxon>Bacillati</taxon>
        <taxon>Bacillota</taxon>
        <taxon>Clostridia</taxon>
        <taxon>Lutisporales</taxon>
        <taxon>Lutisporaceae</taxon>
        <taxon>Lutispora</taxon>
    </lineage>
</organism>
<name>A0ABT1NF99_9FIRM</name>
<keyword evidence="2" id="KW-1185">Reference proteome</keyword>
<evidence type="ECO:0000313" key="1">
    <source>
        <dbReference type="EMBL" id="MCQ1529912.1"/>
    </source>
</evidence>
<comment type="caution">
    <text evidence="1">The sequence shown here is derived from an EMBL/GenBank/DDBJ whole genome shotgun (WGS) entry which is preliminary data.</text>
</comment>
<dbReference type="Proteomes" id="UP001651880">
    <property type="component" value="Unassembled WGS sequence"/>
</dbReference>
<evidence type="ECO:0000313" key="2">
    <source>
        <dbReference type="Proteomes" id="UP001651880"/>
    </source>
</evidence>
<proteinExistence type="predicted"/>
<dbReference type="EMBL" id="JAJEKE010000008">
    <property type="protein sequence ID" value="MCQ1529912.1"/>
    <property type="molecule type" value="Genomic_DNA"/>
</dbReference>
<reference evidence="1 2" key="1">
    <citation type="submission" date="2021-10" db="EMBL/GenBank/DDBJ databases">
        <title>Lutispora strain m25 sp. nov., a thermophilic, non-spore-forming bacterium isolated from a lab-scale methanogenic bioreactor digesting anaerobic sludge.</title>
        <authorList>
            <person name="El Houari A."/>
            <person name="Mcdonald J."/>
        </authorList>
    </citation>
    <scope>NUCLEOTIDE SEQUENCE [LARGE SCALE GENOMIC DNA]</scope>
    <source>
        <strain evidence="2">m25</strain>
    </source>
</reference>
<dbReference type="RefSeq" id="WP_255227433.1">
    <property type="nucleotide sequence ID" value="NZ_JAJEKE010000008.1"/>
</dbReference>
<sequence length="269" mass="31222">MPIDIYDRNQEHIGIIRERYIDTDNVYMVAITDLNSADIAIDEDKLKKYMAGIVKVKSIFGKIDEDRLKEEIEELRISEQYEQLQQLSYDDFIKYLFLKNYSGKSIENYLEINGFREELIKGYILLDIKKIEIKNGKLCIDDEMDYILNETIDYDLIPKNNSPYLIDQRNDEITDKIKPIFAKITGYPIFQTDIMGFGEGFILGGDLADLGGRNHSHETILRIKSGSYEDNIVLPIIVFAKAGMPIQLYIGEKKVEKVFCDGVIYKLWQ</sequence>